<proteinExistence type="predicted"/>
<dbReference type="EMBL" id="JBBPBN010000032">
    <property type="protein sequence ID" value="KAK9003805.1"/>
    <property type="molecule type" value="Genomic_DNA"/>
</dbReference>
<evidence type="ECO:0000313" key="1">
    <source>
        <dbReference type="EMBL" id="KAK9003805.1"/>
    </source>
</evidence>
<evidence type="ECO:0000313" key="2">
    <source>
        <dbReference type="Proteomes" id="UP001396334"/>
    </source>
</evidence>
<protein>
    <submittedName>
        <fullName evidence="1">Uncharacterized protein</fullName>
    </submittedName>
</protein>
<comment type="caution">
    <text evidence="1">The sequence shown here is derived from an EMBL/GenBank/DDBJ whole genome shotgun (WGS) entry which is preliminary data.</text>
</comment>
<gene>
    <name evidence="1" type="ORF">V6N11_018701</name>
</gene>
<dbReference type="Proteomes" id="UP001396334">
    <property type="component" value="Unassembled WGS sequence"/>
</dbReference>
<organism evidence="1 2">
    <name type="scientific">Hibiscus sabdariffa</name>
    <name type="common">roselle</name>
    <dbReference type="NCBI Taxonomy" id="183260"/>
    <lineage>
        <taxon>Eukaryota</taxon>
        <taxon>Viridiplantae</taxon>
        <taxon>Streptophyta</taxon>
        <taxon>Embryophyta</taxon>
        <taxon>Tracheophyta</taxon>
        <taxon>Spermatophyta</taxon>
        <taxon>Magnoliopsida</taxon>
        <taxon>eudicotyledons</taxon>
        <taxon>Gunneridae</taxon>
        <taxon>Pentapetalae</taxon>
        <taxon>rosids</taxon>
        <taxon>malvids</taxon>
        <taxon>Malvales</taxon>
        <taxon>Malvaceae</taxon>
        <taxon>Malvoideae</taxon>
        <taxon>Hibiscus</taxon>
    </lineage>
</organism>
<sequence>MSIFLLKLKRLKPVLKSLNAMKYDNLTLKVEDKKAELERLHTELLHGMNNDAQLAQVKTISFELHTLMDAKSLHDDHGKLLKNLDQIATEATEFYQ</sequence>
<name>A0ABR2QT35_9ROSI</name>
<reference evidence="1 2" key="1">
    <citation type="journal article" date="2024" name="G3 (Bethesda)">
        <title>Genome assembly of Hibiscus sabdariffa L. provides insights into metabolisms of medicinal natural products.</title>
        <authorList>
            <person name="Kim T."/>
        </authorList>
    </citation>
    <scope>NUCLEOTIDE SEQUENCE [LARGE SCALE GENOMIC DNA]</scope>
    <source>
        <strain evidence="1">TK-2024</strain>
        <tissue evidence="1">Old leaves</tissue>
    </source>
</reference>
<keyword evidence="2" id="KW-1185">Reference proteome</keyword>
<accession>A0ABR2QT35</accession>